<sequence length="336" mass="35447">MQASFNPVSSEQPRYRSGAVARMVRIPVATLRIWERRYQVVGPALTTSGHRLYSGADVERLLLIKQLVDQGHAIGSLARLPMASLLEIADARAVLAAPADATPPVRARAALIGLGLPRRLGAIAVQRVATWADLVAAEQAMAAAPDDAPLRAELLVAELATLQPESASRLLALMRQLGAEQAVVVYGFGPEVVAERLRRAGCSLHRAPMDDAALRALVSTLAATTTGLPRVLASTGTAPVPLSGAAAVPPRRFDDDTLVQLAAASGTMACECPRHIAELVMMLAHFETYSAECVNRGPDDAALHTHLHRVAGTARAMFEDALARVAEAESLPLPGG</sequence>
<dbReference type="InterPro" id="IPR047057">
    <property type="entry name" value="MerR_fam"/>
</dbReference>
<evidence type="ECO:0000313" key="6">
    <source>
        <dbReference type="EMBL" id="GCL64810.1"/>
    </source>
</evidence>
<dbReference type="Gene3D" id="1.10.1660.10">
    <property type="match status" value="1"/>
</dbReference>
<dbReference type="Proteomes" id="UP000301751">
    <property type="component" value="Unassembled WGS sequence"/>
</dbReference>
<proteinExistence type="predicted"/>
<evidence type="ECO:0000256" key="3">
    <source>
        <dbReference type="ARBA" id="ARBA00023125"/>
    </source>
</evidence>
<evidence type="ECO:0000259" key="5">
    <source>
        <dbReference type="PROSITE" id="PS50937"/>
    </source>
</evidence>
<keyword evidence="1" id="KW-0678">Repressor</keyword>
<dbReference type="Pfam" id="PF13411">
    <property type="entry name" value="MerR_1"/>
    <property type="match status" value="1"/>
</dbReference>
<dbReference type="SUPFAM" id="SSF46955">
    <property type="entry name" value="Putative DNA-binding domain"/>
    <property type="match status" value="1"/>
</dbReference>
<dbReference type="SMART" id="SM00422">
    <property type="entry name" value="HTH_MERR"/>
    <property type="match status" value="1"/>
</dbReference>
<name>A0A480AV71_9BURK</name>
<keyword evidence="4" id="KW-0804">Transcription</keyword>
<protein>
    <recommendedName>
        <fullName evidence="5">HTH merR-type domain-containing protein</fullName>
    </recommendedName>
</protein>
<dbReference type="PANTHER" id="PTHR30204">
    <property type="entry name" value="REDOX-CYCLING DRUG-SENSING TRANSCRIPTIONAL ACTIVATOR SOXR"/>
    <property type="match status" value="1"/>
</dbReference>
<dbReference type="EMBL" id="BJCL01000011">
    <property type="protein sequence ID" value="GCL64810.1"/>
    <property type="molecule type" value="Genomic_DNA"/>
</dbReference>
<feature type="domain" description="HTH merR-type" evidence="5">
    <location>
        <begin position="14"/>
        <end position="83"/>
    </location>
</feature>
<dbReference type="InterPro" id="IPR000551">
    <property type="entry name" value="MerR-type_HTH_dom"/>
</dbReference>
<evidence type="ECO:0000256" key="2">
    <source>
        <dbReference type="ARBA" id="ARBA00023015"/>
    </source>
</evidence>
<evidence type="ECO:0000256" key="1">
    <source>
        <dbReference type="ARBA" id="ARBA00022491"/>
    </source>
</evidence>
<dbReference type="RefSeq" id="WP_137734530.1">
    <property type="nucleotide sequence ID" value="NZ_BJCL01000011.1"/>
</dbReference>
<evidence type="ECO:0000313" key="7">
    <source>
        <dbReference type="Proteomes" id="UP000301751"/>
    </source>
</evidence>
<comment type="caution">
    <text evidence="6">The sequence shown here is derived from an EMBL/GenBank/DDBJ whole genome shotgun (WGS) entry which is preliminary data.</text>
</comment>
<dbReference type="OrthoDB" id="9800334at2"/>
<keyword evidence="3" id="KW-0238">DNA-binding</keyword>
<dbReference type="GO" id="GO:0003677">
    <property type="term" value="F:DNA binding"/>
    <property type="evidence" value="ECO:0007669"/>
    <property type="project" value="UniProtKB-KW"/>
</dbReference>
<keyword evidence="7" id="KW-1185">Reference proteome</keyword>
<dbReference type="PANTHER" id="PTHR30204:SF69">
    <property type="entry name" value="MERR-FAMILY TRANSCRIPTIONAL REGULATOR"/>
    <property type="match status" value="1"/>
</dbReference>
<dbReference type="PROSITE" id="PS50937">
    <property type="entry name" value="HTH_MERR_2"/>
    <property type="match status" value="1"/>
</dbReference>
<reference evidence="7" key="1">
    <citation type="submission" date="2019-03" db="EMBL/GenBank/DDBJ databases">
        <title>Aquabacterium pictum sp.nov., the first bacteriochlorophyll a-containing freshwater bacterium in the genus Aquabacterium of the class Betaproteobacteria.</title>
        <authorList>
            <person name="Hirose S."/>
            <person name="Tank M."/>
            <person name="Hara E."/>
            <person name="Tamaki H."/>
            <person name="Takaichi S."/>
            <person name="Haruta S."/>
            <person name="Hanada S."/>
        </authorList>
    </citation>
    <scope>NUCLEOTIDE SEQUENCE [LARGE SCALE GENOMIC DNA]</scope>
    <source>
        <strain evidence="7">W35</strain>
    </source>
</reference>
<gene>
    <name evidence="6" type="ORF">AQPW35_38910</name>
</gene>
<accession>A0A480AV71</accession>
<dbReference type="AlphaFoldDB" id="A0A480AV71"/>
<dbReference type="GO" id="GO:0003700">
    <property type="term" value="F:DNA-binding transcription factor activity"/>
    <property type="evidence" value="ECO:0007669"/>
    <property type="project" value="InterPro"/>
</dbReference>
<dbReference type="CDD" id="cd01104">
    <property type="entry name" value="HTH_MlrA-CarA"/>
    <property type="match status" value="1"/>
</dbReference>
<organism evidence="6 7">
    <name type="scientific">Pseudaquabacterium pictum</name>
    <dbReference type="NCBI Taxonomy" id="2315236"/>
    <lineage>
        <taxon>Bacteria</taxon>
        <taxon>Pseudomonadati</taxon>
        <taxon>Pseudomonadota</taxon>
        <taxon>Betaproteobacteria</taxon>
        <taxon>Burkholderiales</taxon>
        <taxon>Sphaerotilaceae</taxon>
        <taxon>Pseudaquabacterium</taxon>
    </lineage>
</organism>
<evidence type="ECO:0000256" key="4">
    <source>
        <dbReference type="ARBA" id="ARBA00023163"/>
    </source>
</evidence>
<dbReference type="InterPro" id="IPR009061">
    <property type="entry name" value="DNA-bd_dom_put_sf"/>
</dbReference>
<keyword evidence="2" id="KW-0805">Transcription regulation</keyword>